<dbReference type="eggNOG" id="COG5527">
    <property type="taxonomic scope" value="Bacteria"/>
</dbReference>
<dbReference type="Pfam" id="PF21205">
    <property type="entry name" value="Rep3_C"/>
    <property type="match status" value="1"/>
</dbReference>
<accession>A0A024QHH6</accession>
<proteinExistence type="inferred from homology"/>
<organism evidence="3 4">
    <name type="scientific">Virgibacillus massiliensis</name>
    <dbReference type="NCBI Taxonomy" id="1462526"/>
    <lineage>
        <taxon>Bacteria</taxon>
        <taxon>Bacillati</taxon>
        <taxon>Bacillota</taxon>
        <taxon>Bacilli</taxon>
        <taxon>Bacillales</taxon>
        <taxon>Bacillaceae</taxon>
        <taxon>Virgibacillus</taxon>
    </lineage>
</organism>
<evidence type="ECO:0000256" key="1">
    <source>
        <dbReference type="ARBA" id="ARBA00038283"/>
    </source>
</evidence>
<evidence type="ECO:0000313" key="4">
    <source>
        <dbReference type="Proteomes" id="UP000028875"/>
    </source>
</evidence>
<dbReference type="Pfam" id="PF01051">
    <property type="entry name" value="Rep3_N"/>
    <property type="match status" value="1"/>
</dbReference>
<comment type="caution">
    <text evidence="3">The sequence shown here is derived from an EMBL/GenBank/DDBJ whole genome shotgun (WGS) entry which is preliminary data.</text>
</comment>
<dbReference type="SUPFAM" id="SSF46785">
    <property type="entry name" value="Winged helix' DNA-binding domain"/>
    <property type="match status" value="2"/>
</dbReference>
<dbReference type="GO" id="GO:0006270">
    <property type="term" value="P:DNA replication initiation"/>
    <property type="evidence" value="ECO:0007669"/>
    <property type="project" value="InterPro"/>
</dbReference>
<sequence>MTEPIKKDIEKKIQVYQSNDLVEAIYEDDLTATEHKIIRYAAGKIVKSPEHFPNVSFTVSEFVNAAGLSGNSYYSRVNKIAGELTKKRIMIKTESEVGWFPWFKGIVYRGGMVHIQFNEVIEPYLINLTERGRYTKYDFPTIGEMQSPYTIRLFELLQQYAKIGRRTFKLDKLKEHLGVGDKYKQYGHFKSRVLLKAQEELKDINVLTFEFEEVKHGRKVDQIEFDIKITDTIPMDENVKEDEIKNFLKEARPLLKEYGYDIPNRVIKTWTIYGIDELKYVLQDIYAKNRSISRIDAYITTILKSRKNEFEKSTRHLNADNYLTKKRIMEFIEQQKTSEVLPSWWVHKNFIDQMESYDYTEEEATTIWEKNSDHIMQATKL</sequence>
<comment type="similarity">
    <text evidence="1">Belongs to the initiator RepB protein family.</text>
</comment>
<evidence type="ECO:0000313" key="3">
    <source>
        <dbReference type="EMBL" id="CDQ41944.1"/>
    </source>
</evidence>
<keyword evidence="4" id="KW-1185">Reference proteome</keyword>
<dbReference type="GO" id="GO:0003887">
    <property type="term" value="F:DNA-directed DNA polymerase activity"/>
    <property type="evidence" value="ECO:0007669"/>
    <property type="project" value="InterPro"/>
</dbReference>
<dbReference type="Gene3D" id="1.10.10.10">
    <property type="entry name" value="Winged helix-like DNA-binding domain superfamily/Winged helix DNA-binding domain"/>
    <property type="match status" value="2"/>
</dbReference>
<protein>
    <submittedName>
        <fullName evidence="3">Replication protein</fullName>
    </submittedName>
</protein>
<reference evidence="3 4" key="1">
    <citation type="submission" date="2014-03" db="EMBL/GenBank/DDBJ databases">
        <authorList>
            <person name="Urmite Genomes U."/>
        </authorList>
    </citation>
    <scope>NUCLEOTIDE SEQUENCE [LARGE SCALE GENOMIC DNA]</scope>
    <source>
        <strain evidence="3 4">Vm-5</strain>
    </source>
</reference>
<dbReference type="EMBL" id="CCDP010000003">
    <property type="protein sequence ID" value="CDQ41944.1"/>
    <property type="molecule type" value="Genomic_DNA"/>
</dbReference>
<dbReference type="InterPro" id="IPR000525">
    <property type="entry name" value="Initiator_Rep_WH1"/>
</dbReference>
<dbReference type="AlphaFoldDB" id="A0A024QHH6"/>
<evidence type="ECO:0000259" key="2">
    <source>
        <dbReference type="Pfam" id="PF01051"/>
    </source>
</evidence>
<feature type="domain" description="Initiator Rep protein WH1" evidence="2">
    <location>
        <begin position="15"/>
        <end position="157"/>
    </location>
</feature>
<reference evidence="4" key="2">
    <citation type="submission" date="2014-05" db="EMBL/GenBank/DDBJ databases">
        <title>Draft genome sequence of Virgibacillus massiliensis Vm-5.</title>
        <authorList>
            <person name="Khelaifia S."/>
            <person name="Croce O."/>
            <person name="Lagier J.C."/>
            <person name="Raoult D."/>
        </authorList>
    </citation>
    <scope>NUCLEOTIDE SEQUENCE [LARGE SCALE GENOMIC DNA]</scope>
    <source>
        <strain evidence="4">Vm-5</strain>
    </source>
</reference>
<dbReference type="OrthoDB" id="9765378at2"/>
<dbReference type="Proteomes" id="UP000028875">
    <property type="component" value="Unassembled WGS sequence"/>
</dbReference>
<dbReference type="RefSeq" id="WP_038247032.1">
    <property type="nucleotide sequence ID" value="NZ_BNER01000008.1"/>
</dbReference>
<gene>
    <name evidence="3" type="ORF">BN990_04323</name>
</gene>
<dbReference type="InterPro" id="IPR036390">
    <property type="entry name" value="WH_DNA-bd_sf"/>
</dbReference>
<dbReference type="STRING" id="1462526.BN990_04323"/>
<name>A0A024QHH6_9BACI</name>
<dbReference type="InterPro" id="IPR036388">
    <property type="entry name" value="WH-like_DNA-bd_sf"/>
</dbReference>